<dbReference type="RefSeq" id="WP_133605628.1">
    <property type="nucleotide sequence ID" value="NZ_SNXW01000001.1"/>
</dbReference>
<evidence type="ECO:0000313" key="3">
    <source>
        <dbReference type="EMBL" id="TDP87952.1"/>
    </source>
</evidence>
<dbReference type="Pfam" id="PF11304">
    <property type="entry name" value="DUF3106"/>
    <property type="match status" value="1"/>
</dbReference>
<accession>A0A4R6RN30</accession>
<dbReference type="OrthoDB" id="9796567at2"/>
<feature type="region of interest" description="Disordered" evidence="1">
    <location>
        <begin position="264"/>
        <end position="283"/>
    </location>
</feature>
<sequence length="283" mass="30336">MPASRTPLARRLVLACAATLMLACALASHAHKAMAAADMHPSTSGTATGSSWQALTPLQRQALSPLAAQWAQLDDTSRQKWLKVASRFDALSPQERQRLQERMKQWAALPPSERGEARLRFQQTRQLPSDERQQKWAAYQALSAEDRQDLNRQAQRRTRTVMLADNVVGPREAGQVYATKRPMVAAASPGKSNMVPSMPQSGNGLNTQGSQPVIVAPTLVKAGTGATTNLVTHQAVPPAHQQSGSPKITATKSFVDPVTMLPRKGAQSAAMASLPASGTGAQH</sequence>
<evidence type="ECO:0000313" key="4">
    <source>
        <dbReference type="Proteomes" id="UP000294593"/>
    </source>
</evidence>
<reference evidence="3 4" key="1">
    <citation type="submission" date="2019-03" db="EMBL/GenBank/DDBJ databases">
        <title>Genomic Encyclopedia of Type Strains, Phase IV (KMG-IV): sequencing the most valuable type-strain genomes for metagenomic binning, comparative biology and taxonomic classification.</title>
        <authorList>
            <person name="Goeker M."/>
        </authorList>
    </citation>
    <scope>NUCLEOTIDE SEQUENCE [LARGE SCALE GENOMIC DNA]</scope>
    <source>
        <strain evidence="3 4">DSM 11901</strain>
    </source>
</reference>
<keyword evidence="4" id="KW-1185">Reference proteome</keyword>
<name>A0A4R6RN30_9BURK</name>
<proteinExistence type="predicted"/>
<dbReference type="InterPro" id="IPR021455">
    <property type="entry name" value="DUF3106"/>
</dbReference>
<comment type="caution">
    <text evidence="3">The sequence shown here is derived from an EMBL/GenBank/DDBJ whole genome shotgun (WGS) entry which is preliminary data.</text>
</comment>
<evidence type="ECO:0000256" key="1">
    <source>
        <dbReference type="SAM" id="MobiDB-lite"/>
    </source>
</evidence>
<dbReference type="EMBL" id="SNXW01000001">
    <property type="protein sequence ID" value="TDP87952.1"/>
    <property type="molecule type" value="Genomic_DNA"/>
</dbReference>
<dbReference type="PROSITE" id="PS51257">
    <property type="entry name" value="PROKAR_LIPOPROTEIN"/>
    <property type="match status" value="1"/>
</dbReference>
<evidence type="ECO:0000256" key="2">
    <source>
        <dbReference type="SAM" id="SignalP"/>
    </source>
</evidence>
<dbReference type="AlphaFoldDB" id="A0A4R6RN30"/>
<gene>
    <name evidence="3" type="ORF">EV672_10184</name>
</gene>
<keyword evidence="2" id="KW-0732">Signal</keyword>
<organism evidence="3 4">
    <name type="scientific">Aquabacterium commune</name>
    <dbReference type="NCBI Taxonomy" id="70586"/>
    <lineage>
        <taxon>Bacteria</taxon>
        <taxon>Pseudomonadati</taxon>
        <taxon>Pseudomonadota</taxon>
        <taxon>Betaproteobacteria</taxon>
        <taxon>Burkholderiales</taxon>
        <taxon>Aquabacterium</taxon>
    </lineage>
</organism>
<feature type="signal peptide" evidence="2">
    <location>
        <begin position="1"/>
        <end position="35"/>
    </location>
</feature>
<protein>
    <submittedName>
        <fullName evidence="3">Uncharacterized protein DUF3106</fullName>
    </submittedName>
</protein>
<feature type="chain" id="PRO_5020654534" evidence="2">
    <location>
        <begin position="36"/>
        <end position="283"/>
    </location>
</feature>
<dbReference type="Proteomes" id="UP000294593">
    <property type="component" value="Unassembled WGS sequence"/>
</dbReference>